<reference evidence="6" key="2">
    <citation type="submission" date="2020-09" db="EMBL/GenBank/DDBJ databases">
        <authorList>
            <person name="Sun Q."/>
            <person name="Zhou Y."/>
        </authorList>
    </citation>
    <scope>NUCLEOTIDE SEQUENCE</scope>
    <source>
        <strain evidence="6">CGMCC 1.15760</strain>
    </source>
</reference>
<dbReference type="SUPFAM" id="SSF52540">
    <property type="entry name" value="P-loop containing nucleoside triphosphate hydrolases"/>
    <property type="match status" value="1"/>
</dbReference>
<comment type="similarity">
    <text evidence="1">Belongs to the ABC transporter superfamily.</text>
</comment>
<keyword evidence="4 6" id="KW-0067">ATP-binding</keyword>
<evidence type="ECO:0000259" key="5">
    <source>
        <dbReference type="PROSITE" id="PS50893"/>
    </source>
</evidence>
<dbReference type="Proteomes" id="UP000616608">
    <property type="component" value="Unassembled WGS sequence"/>
</dbReference>
<feature type="domain" description="ABC transporter" evidence="5">
    <location>
        <begin position="4"/>
        <end position="232"/>
    </location>
</feature>
<keyword evidence="7" id="KW-1185">Reference proteome</keyword>
<comment type="caution">
    <text evidence="6">The sequence shown here is derived from an EMBL/GenBank/DDBJ whole genome shotgun (WGS) entry which is preliminary data.</text>
</comment>
<reference evidence="6" key="1">
    <citation type="journal article" date="2014" name="Int. J. Syst. Evol. Microbiol.">
        <title>Complete genome sequence of Corynebacterium casei LMG S-19264T (=DSM 44701T), isolated from a smear-ripened cheese.</title>
        <authorList>
            <consortium name="US DOE Joint Genome Institute (JGI-PGF)"/>
            <person name="Walter F."/>
            <person name="Albersmeier A."/>
            <person name="Kalinowski J."/>
            <person name="Ruckert C."/>
        </authorList>
    </citation>
    <scope>NUCLEOTIDE SEQUENCE</scope>
    <source>
        <strain evidence="6">CGMCC 1.15760</strain>
    </source>
</reference>
<dbReference type="PANTHER" id="PTHR43335">
    <property type="entry name" value="ABC TRANSPORTER, ATP-BINDING PROTEIN"/>
    <property type="match status" value="1"/>
</dbReference>
<evidence type="ECO:0000256" key="4">
    <source>
        <dbReference type="ARBA" id="ARBA00022840"/>
    </source>
</evidence>
<keyword evidence="3" id="KW-0547">Nucleotide-binding</keyword>
<dbReference type="GO" id="GO:0016887">
    <property type="term" value="F:ATP hydrolysis activity"/>
    <property type="evidence" value="ECO:0007669"/>
    <property type="project" value="InterPro"/>
</dbReference>
<name>A0A917G9A1_9BACI</name>
<evidence type="ECO:0000313" key="7">
    <source>
        <dbReference type="Proteomes" id="UP000616608"/>
    </source>
</evidence>
<dbReference type="RefSeq" id="WP_188615556.1">
    <property type="nucleotide sequence ID" value="NZ_BMJT01000010.1"/>
</dbReference>
<dbReference type="InterPro" id="IPR017871">
    <property type="entry name" value="ABC_transporter-like_CS"/>
</dbReference>
<evidence type="ECO:0000256" key="1">
    <source>
        <dbReference type="ARBA" id="ARBA00005417"/>
    </source>
</evidence>
<dbReference type="PROSITE" id="PS50893">
    <property type="entry name" value="ABC_TRANSPORTER_2"/>
    <property type="match status" value="1"/>
</dbReference>
<dbReference type="InterPro" id="IPR003439">
    <property type="entry name" value="ABC_transporter-like_ATP-bd"/>
</dbReference>
<dbReference type="Gene3D" id="3.40.50.300">
    <property type="entry name" value="P-loop containing nucleotide triphosphate hydrolases"/>
    <property type="match status" value="1"/>
</dbReference>
<dbReference type="SMART" id="SM00382">
    <property type="entry name" value="AAA"/>
    <property type="match status" value="1"/>
</dbReference>
<keyword evidence="2" id="KW-0813">Transport</keyword>
<sequence length="303" mass="34164">MYMVQTKQLTKQYATKRVVQNVNMHVKKGEIYGFLGPNGAGKTTIMKMLLNLIKPSNGEISINEKSILAMDYHYLKNIGSLIEYPLFYEHLTAKHNLQLHCAYMQFSDPSAITQALDLVGLTASTELKVKEFSLGMRQRLAIARAIVTKPTLLILDEPINGLDPIGIKDMRELLLKLKTEQNMTILLSSHILSEIECIADTIGIIANGILIEEVQMKAIKQSAEKTLHIVLDNALEAKPLIEQHFLCKVTYISPTLLHINQFLEATATLNAFLIRHHFAVHQIDVHHSSLEDYFIQLMHGGKQ</sequence>
<dbReference type="PROSITE" id="PS00211">
    <property type="entry name" value="ABC_TRANSPORTER_1"/>
    <property type="match status" value="1"/>
</dbReference>
<dbReference type="PANTHER" id="PTHR43335:SF8">
    <property type="entry name" value="ABC TRANSPORTER, ATP-BINDING PROTEIN"/>
    <property type="match status" value="1"/>
</dbReference>
<dbReference type="AlphaFoldDB" id="A0A917G9A1"/>
<evidence type="ECO:0000256" key="3">
    <source>
        <dbReference type="ARBA" id="ARBA00022741"/>
    </source>
</evidence>
<dbReference type="CDD" id="cd03268">
    <property type="entry name" value="ABC_BcrA_bacitracin_resist"/>
    <property type="match status" value="1"/>
</dbReference>
<dbReference type="EMBL" id="BMJT01000010">
    <property type="protein sequence ID" value="GGG30656.1"/>
    <property type="molecule type" value="Genomic_DNA"/>
</dbReference>
<evidence type="ECO:0000313" key="6">
    <source>
        <dbReference type="EMBL" id="GGG30656.1"/>
    </source>
</evidence>
<dbReference type="InterPro" id="IPR003593">
    <property type="entry name" value="AAA+_ATPase"/>
</dbReference>
<dbReference type="Pfam" id="PF00005">
    <property type="entry name" value="ABC_tran"/>
    <property type="match status" value="1"/>
</dbReference>
<proteinExistence type="inferred from homology"/>
<dbReference type="GO" id="GO:0005524">
    <property type="term" value="F:ATP binding"/>
    <property type="evidence" value="ECO:0007669"/>
    <property type="project" value="UniProtKB-KW"/>
</dbReference>
<evidence type="ECO:0000256" key="2">
    <source>
        <dbReference type="ARBA" id="ARBA00022448"/>
    </source>
</evidence>
<organism evidence="6 7">
    <name type="scientific">Lysinibacillus alkalisoli</name>
    <dbReference type="NCBI Taxonomy" id="1911548"/>
    <lineage>
        <taxon>Bacteria</taxon>
        <taxon>Bacillati</taxon>
        <taxon>Bacillota</taxon>
        <taxon>Bacilli</taxon>
        <taxon>Bacillales</taxon>
        <taxon>Bacillaceae</taxon>
        <taxon>Lysinibacillus</taxon>
    </lineage>
</organism>
<protein>
    <submittedName>
        <fullName evidence="6">Bacitracin ABC transporter ATP-binding protein</fullName>
    </submittedName>
</protein>
<accession>A0A917G9A1</accession>
<dbReference type="InterPro" id="IPR027417">
    <property type="entry name" value="P-loop_NTPase"/>
</dbReference>
<gene>
    <name evidence="6" type="ORF">GCM10007425_26570</name>
</gene>